<dbReference type="RefSeq" id="WP_085463223.1">
    <property type="nucleotide sequence ID" value="NZ_FXBL01000004.1"/>
</dbReference>
<name>A0A1X7N0U4_9HYPH</name>
<dbReference type="EMBL" id="FXBL01000004">
    <property type="protein sequence ID" value="SMH30896.1"/>
    <property type="molecule type" value="Genomic_DNA"/>
</dbReference>
<comment type="similarity">
    <text evidence="1">Belongs to the 'GDXG' lipolytic enzyme family.</text>
</comment>
<evidence type="ECO:0000313" key="5">
    <source>
        <dbReference type="EMBL" id="SMH30896.1"/>
    </source>
</evidence>
<dbReference type="Pfam" id="PF07859">
    <property type="entry name" value="Abhydrolase_3"/>
    <property type="match status" value="1"/>
</dbReference>
<dbReference type="SUPFAM" id="SSF53474">
    <property type="entry name" value="alpha/beta-Hydrolases"/>
    <property type="match status" value="1"/>
</dbReference>
<protein>
    <submittedName>
        <fullName evidence="5">Acetyl esterase</fullName>
    </submittedName>
</protein>
<evidence type="ECO:0000313" key="6">
    <source>
        <dbReference type="Proteomes" id="UP000193083"/>
    </source>
</evidence>
<dbReference type="Proteomes" id="UP000193083">
    <property type="component" value="Unassembled WGS sequence"/>
</dbReference>
<organism evidence="5 6">
    <name type="scientific">Mesorhizobium australicum</name>
    <dbReference type="NCBI Taxonomy" id="536018"/>
    <lineage>
        <taxon>Bacteria</taxon>
        <taxon>Pseudomonadati</taxon>
        <taxon>Pseudomonadota</taxon>
        <taxon>Alphaproteobacteria</taxon>
        <taxon>Hyphomicrobiales</taxon>
        <taxon>Phyllobacteriaceae</taxon>
        <taxon>Mesorhizobium</taxon>
    </lineage>
</organism>
<gene>
    <name evidence="5" type="ORF">SAMN02982922_1099</name>
</gene>
<proteinExistence type="inferred from homology"/>
<dbReference type="InterPro" id="IPR033140">
    <property type="entry name" value="Lipase_GDXG_put_SER_AS"/>
</dbReference>
<reference evidence="5 6" key="1">
    <citation type="submission" date="2017-04" db="EMBL/GenBank/DDBJ databases">
        <authorList>
            <person name="Afonso C.L."/>
            <person name="Miller P.J."/>
            <person name="Scott M.A."/>
            <person name="Spackman E."/>
            <person name="Goraichik I."/>
            <person name="Dimitrov K.M."/>
            <person name="Suarez D.L."/>
            <person name="Swayne D.E."/>
        </authorList>
    </citation>
    <scope>NUCLEOTIDE SEQUENCE [LARGE SCALE GENOMIC DNA]</scope>
    <source>
        <strain evidence="5 6">B5P</strain>
    </source>
</reference>
<evidence type="ECO:0000259" key="4">
    <source>
        <dbReference type="Pfam" id="PF07859"/>
    </source>
</evidence>
<sequence length="310" mass="33315">MPLHPFMIELLQKLAGRPALSAGTPEDGRLMVAAGRAGLGRGPGMHHVNDVTVPSRRRRTPGRLFYPSAIPDGLILYLHGGGWVLGALDDYDTYARTLAAETNFAVLLLDYALAPEHPFPAGLDDCVDAITACIDGTVPGMTVNRPLVVAGDSAGANLATVALGKVARRKEVALQVLYYPVTDCDFGTGSYAAHGKGLPLTGRDMRWFFKHYAPSNLWASPDISPLKSNNLADMPPAIIATAEYDVLCDEGEAYAQKLRDAGVPVTLRRLDGLAHGFVRLHNLFDAPMDELRKVAAEIRATRAPQHISGD</sequence>
<dbReference type="InterPro" id="IPR029058">
    <property type="entry name" value="AB_hydrolase_fold"/>
</dbReference>
<feature type="active site" evidence="3">
    <location>
        <position position="153"/>
    </location>
</feature>
<accession>A0A1X7N0U4</accession>
<keyword evidence="2" id="KW-0378">Hydrolase</keyword>
<dbReference type="AlphaFoldDB" id="A0A1X7N0U4"/>
<evidence type="ECO:0000256" key="1">
    <source>
        <dbReference type="ARBA" id="ARBA00010515"/>
    </source>
</evidence>
<evidence type="ECO:0000256" key="2">
    <source>
        <dbReference type="ARBA" id="ARBA00022801"/>
    </source>
</evidence>
<evidence type="ECO:0000256" key="3">
    <source>
        <dbReference type="PROSITE-ProRule" id="PRU10038"/>
    </source>
</evidence>
<dbReference type="OrthoDB" id="9806180at2"/>
<dbReference type="InterPro" id="IPR050300">
    <property type="entry name" value="GDXG_lipolytic_enzyme"/>
</dbReference>
<dbReference type="PROSITE" id="PS01174">
    <property type="entry name" value="LIPASE_GDXG_SER"/>
    <property type="match status" value="1"/>
</dbReference>
<dbReference type="GO" id="GO:0016787">
    <property type="term" value="F:hydrolase activity"/>
    <property type="evidence" value="ECO:0007669"/>
    <property type="project" value="UniProtKB-KW"/>
</dbReference>
<dbReference type="PANTHER" id="PTHR48081:SF8">
    <property type="entry name" value="ALPHA_BETA HYDROLASE FOLD-3 DOMAIN-CONTAINING PROTEIN-RELATED"/>
    <property type="match status" value="1"/>
</dbReference>
<dbReference type="PANTHER" id="PTHR48081">
    <property type="entry name" value="AB HYDROLASE SUPERFAMILY PROTEIN C4A8.06C"/>
    <property type="match status" value="1"/>
</dbReference>
<feature type="domain" description="Alpha/beta hydrolase fold-3" evidence="4">
    <location>
        <begin position="75"/>
        <end position="278"/>
    </location>
</feature>
<dbReference type="Gene3D" id="3.40.50.1820">
    <property type="entry name" value="alpha/beta hydrolase"/>
    <property type="match status" value="1"/>
</dbReference>
<dbReference type="InterPro" id="IPR013094">
    <property type="entry name" value="AB_hydrolase_3"/>
</dbReference>
<keyword evidence="6" id="KW-1185">Reference proteome</keyword>